<accession>A0ABX2E6Q4</accession>
<comment type="caution">
    <text evidence="2">The sequence shown here is derived from an EMBL/GenBank/DDBJ whole genome shotgun (WGS) entry which is preliminary data.</text>
</comment>
<evidence type="ECO:0000256" key="1">
    <source>
        <dbReference type="SAM" id="SignalP"/>
    </source>
</evidence>
<gene>
    <name evidence="2" type="ORF">HNV10_12845</name>
</gene>
<dbReference type="EMBL" id="JABRWQ010000005">
    <property type="protein sequence ID" value="NRD24140.1"/>
    <property type="molecule type" value="Genomic_DNA"/>
</dbReference>
<dbReference type="Proteomes" id="UP000805085">
    <property type="component" value="Unassembled WGS sequence"/>
</dbReference>
<organism evidence="2 3">
    <name type="scientific">Winogradskyella litoriviva</name>
    <dbReference type="NCBI Taxonomy" id="1220182"/>
    <lineage>
        <taxon>Bacteria</taxon>
        <taxon>Pseudomonadati</taxon>
        <taxon>Bacteroidota</taxon>
        <taxon>Flavobacteriia</taxon>
        <taxon>Flavobacteriales</taxon>
        <taxon>Flavobacteriaceae</taxon>
        <taxon>Winogradskyella</taxon>
    </lineage>
</organism>
<keyword evidence="3" id="KW-1185">Reference proteome</keyword>
<name>A0ABX2E6Q4_9FLAO</name>
<evidence type="ECO:0000313" key="3">
    <source>
        <dbReference type="Proteomes" id="UP000805085"/>
    </source>
</evidence>
<evidence type="ECO:0000313" key="2">
    <source>
        <dbReference type="EMBL" id="NRD24140.1"/>
    </source>
</evidence>
<dbReference type="RefSeq" id="WP_173301786.1">
    <property type="nucleotide sequence ID" value="NZ_JABRWQ010000005.1"/>
</dbReference>
<feature type="signal peptide" evidence="1">
    <location>
        <begin position="1"/>
        <end position="22"/>
    </location>
</feature>
<keyword evidence="1" id="KW-0732">Signal</keyword>
<reference evidence="2 3" key="1">
    <citation type="journal article" date="2015" name="Int. J. Syst. Evol. Microbiol.">
        <title>Winogradskyella litoriviva sp. nov., isolated from coastal seawater.</title>
        <authorList>
            <person name="Nedashkovskaya O.I."/>
            <person name="Kukhlevskiy A.D."/>
            <person name="Zhukova N.V."/>
            <person name="Kim S.J."/>
            <person name="Rhee S.K."/>
            <person name="Mikhailov V.V."/>
        </authorList>
    </citation>
    <scope>NUCLEOTIDE SEQUENCE [LARGE SCALE GENOMIC DNA]</scope>
    <source>
        <strain evidence="2 3">KMM6491</strain>
    </source>
</reference>
<protein>
    <recommendedName>
        <fullName evidence="4">Por secretion system C-terminal sorting domain-containing protein</fullName>
    </recommendedName>
</protein>
<sequence length="193" mass="22037">MKNILKNSLVIVVLFTSLFTNAHSTLRMSKDATKTILTLTNVNEGNELSVKDAFGLTLYSEMIENTGDYIKGFDLTELPDGNYHFELSQDLILKTIPFSVEENKIKFQKENEVTVFKPFVKLNDNVVSISKLTLNKKAVKIEIYFDNEGYSLLHSETIEGTQDIKRMFKLTKKGNYKIVTRSEGKTFVEYVSI</sequence>
<feature type="chain" id="PRO_5045067639" description="Por secretion system C-terminal sorting domain-containing protein" evidence="1">
    <location>
        <begin position="23"/>
        <end position="193"/>
    </location>
</feature>
<evidence type="ECO:0008006" key="4">
    <source>
        <dbReference type="Google" id="ProtNLM"/>
    </source>
</evidence>
<proteinExistence type="predicted"/>